<comment type="caution">
    <text evidence="2">The sequence shown here is derived from an EMBL/GenBank/DDBJ whole genome shotgun (WGS) entry which is preliminary data.</text>
</comment>
<feature type="compositionally biased region" description="Polar residues" evidence="1">
    <location>
        <begin position="289"/>
        <end position="301"/>
    </location>
</feature>
<feature type="compositionally biased region" description="Basic and acidic residues" evidence="1">
    <location>
        <begin position="323"/>
        <end position="335"/>
    </location>
</feature>
<evidence type="ECO:0000313" key="2">
    <source>
        <dbReference type="EMBL" id="OIT00888.1"/>
    </source>
</evidence>
<proteinExistence type="predicted"/>
<feature type="compositionally biased region" description="Polar residues" evidence="1">
    <location>
        <begin position="308"/>
        <end position="322"/>
    </location>
</feature>
<feature type="compositionally biased region" description="Polar residues" evidence="1">
    <location>
        <begin position="249"/>
        <end position="264"/>
    </location>
</feature>
<sequence length="335" mass="36225">MDEREFAKEEGLHQAVTIKLSSDALNLQVLRNILPKIIGIKEDNTNIGQQQVLSLQGGEGQQIVTVKDKFKEDLVVAKAGQNRHGNVDSTGVRTNLKEALKRPDVVGTVHTVASGEENVAGMGLKDLEVQLIERTKGGGPSKTPRDTKGATGASGVGTDGATSAKHAAVAVVEHHENARQEPAAFGSKLEAAVLRQEEQTFDRMLPRIKTWANQVEYEAEEQQVNTLAAISVHDRHEAAPTPGQKQRIENNSGTNQFNTASSKAATRKKNKKVQQVRDTTLKMHHEQDNTSANVLSSSPNTHVFVPSGQKQNASAALSSQQLLKDDKKELSPAAH</sequence>
<feature type="compositionally biased region" description="Basic residues" evidence="1">
    <location>
        <begin position="265"/>
        <end position="274"/>
    </location>
</feature>
<keyword evidence="3" id="KW-1185">Reference proteome</keyword>
<organism evidence="2 3">
    <name type="scientific">Nicotiana attenuata</name>
    <name type="common">Coyote tobacco</name>
    <dbReference type="NCBI Taxonomy" id="49451"/>
    <lineage>
        <taxon>Eukaryota</taxon>
        <taxon>Viridiplantae</taxon>
        <taxon>Streptophyta</taxon>
        <taxon>Embryophyta</taxon>
        <taxon>Tracheophyta</taxon>
        <taxon>Spermatophyta</taxon>
        <taxon>Magnoliopsida</taxon>
        <taxon>eudicotyledons</taxon>
        <taxon>Gunneridae</taxon>
        <taxon>Pentapetalae</taxon>
        <taxon>asterids</taxon>
        <taxon>lamiids</taxon>
        <taxon>Solanales</taxon>
        <taxon>Solanaceae</taxon>
        <taxon>Nicotianoideae</taxon>
        <taxon>Nicotianeae</taxon>
        <taxon>Nicotiana</taxon>
    </lineage>
</organism>
<name>A0A1J6IK31_NICAT</name>
<dbReference type="EMBL" id="MJEQ01037189">
    <property type="protein sequence ID" value="OIT00888.1"/>
    <property type="molecule type" value="Genomic_DNA"/>
</dbReference>
<feature type="region of interest" description="Disordered" evidence="1">
    <location>
        <begin position="134"/>
        <end position="161"/>
    </location>
</feature>
<dbReference type="AlphaFoldDB" id="A0A1J6IK31"/>
<feature type="region of interest" description="Disordered" evidence="1">
    <location>
        <begin position="234"/>
        <end position="335"/>
    </location>
</feature>
<accession>A0A1J6IK31</accession>
<protein>
    <submittedName>
        <fullName evidence="2">Uncharacterized protein</fullName>
    </submittedName>
</protein>
<feature type="compositionally biased region" description="Basic and acidic residues" evidence="1">
    <location>
        <begin position="279"/>
        <end position="288"/>
    </location>
</feature>
<dbReference type="Proteomes" id="UP000187609">
    <property type="component" value="Unassembled WGS sequence"/>
</dbReference>
<gene>
    <name evidence="2" type="ORF">A4A49_00942</name>
</gene>
<evidence type="ECO:0000313" key="3">
    <source>
        <dbReference type="Proteomes" id="UP000187609"/>
    </source>
</evidence>
<reference evidence="2" key="1">
    <citation type="submission" date="2016-11" db="EMBL/GenBank/DDBJ databases">
        <title>The genome of Nicotiana attenuata.</title>
        <authorList>
            <person name="Xu S."/>
            <person name="Brockmoeller T."/>
            <person name="Gaquerel E."/>
            <person name="Navarro A."/>
            <person name="Kuhl H."/>
            <person name="Gase K."/>
            <person name="Ling Z."/>
            <person name="Zhou W."/>
            <person name="Kreitzer C."/>
            <person name="Stanke M."/>
            <person name="Tang H."/>
            <person name="Lyons E."/>
            <person name="Pandey P."/>
            <person name="Pandey S.P."/>
            <person name="Timmermann B."/>
            <person name="Baldwin I.T."/>
        </authorList>
    </citation>
    <scope>NUCLEOTIDE SEQUENCE [LARGE SCALE GENOMIC DNA]</scope>
    <source>
        <strain evidence="2">UT</strain>
    </source>
</reference>
<dbReference type="Gramene" id="OIT00888">
    <property type="protein sequence ID" value="OIT00888"/>
    <property type="gene ID" value="A4A49_00942"/>
</dbReference>
<evidence type="ECO:0000256" key="1">
    <source>
        <dbReference type="SAM" id="MobiDB-lite"/>
    </source>
</evidence>